<feature type="region of interest" description="Disordered" evidence="1">
    <location>
        <begin position="139"/>
        <end position="165"/>
    </location>
</feature>
<name>A0A0J7XKF1_9SPHN</name>
<sequence length="165" mass="17952">MNGDELLGALLEQIGTLAEGVQAVMENQQALSAKLDEQASSLAAIGVAVGLTYLATGTEEPLPVDVLEDRAFARFLDNYPLDGPPIMGKAAMDEHLARLDQIDPVRLAAGFRDLERQTHLSMIERVRNRQIERVAREKHGDLEAIEKGRAVAGTPPRETDRGDQG</sequence>
<evidence type="ECO:0000313" key="3">
    <source>
        <dbReference type="Proteomes" id="UP000052232"/>
    </source>
</evidence>
<dbReference type="STRING" id="1420583.V473_23380"/>
<evidence type="ECO:0000256" key="1">
    <source>
        <dbReference type="SAM" id="MobiDB-lite"/>
    </source>
</evidence>
<proteinExistence type="predicted"/>
<dbReference type="EMBL" id="JACT01000009">
    <property type="protein sequence ID" value="KMS51578.1"/>
    <property type="molecule type" value="Genomic_DNA"/>
</dbReference>
<dbReference type="Proteomes" id="UP000052232">
    <property type="component" value="Unassembled WGS sequence"/>
</dbReference>
<comment type="caution">
    <text evidence="2">The sequence shown here is derived from an EMBL/GenBank/DDBJ whole genome shotgun (WGS) entry which is preliminary data.</text>
</comment>
<feature type="compositionally biased region" description="Basic and acidic residues" evidence="1">
    <location>
        <begin position="139"/>
        <end position="149"/>
    </location>
</feature>
<reference evidence="2 3" key="1">
    <citation type="journal article" date="2015" name="G3 (Bethesda)">
        <title>Insights into Ongoing Evolution of the Hexachlorocyclohexane Catabolic Pathway from Comparative Genomics of Ten Sphingomonadaceae Strains.</title>
        <authorList>
            <person name="Pearce S.L."/>
            <person name="Oakeshott J.G."/>
            <person name="Pandey G."/>
        </authorList>
    </citation>
    <scope>NUCLEOTIDE SEQUENCE [LARGE SCALE GENOMIC DNA]</scope>
    <source>
        <strain evidence="2 3">LL01</strain>
    </source>
</reference>
<accession>A0A0J7XKF1</accession>
<gene>
    <name evidence="2" type="ORF">V473_23380</name>
</gene>
<evidence type="ECO:0000313" key="2">
    <source>
        <dbReference type="EMBL" id="KMS51578.1"/>
    </source>
</evidence>
<dbReference type="AlphaFoldDB" id="A0A0J7XKF1"/>
<protein>
    <submittedName>
        <fullName evidence="2">Uncharacterized protein</fullName>
    </submittedName>
</protein>
<dbReference type="PATRIC" id="fig|1420583.3.peg.4487"/>
<dbReference type="RefSeq" id="WP_066609285.1">
    <property type="nucleotide sequence ID" value="NZ_KQ130440.1"/>
</dbReference>
<organism evidence="2 3">
    <name type="scientific">Sphingobium cupriresistens LL01</name>
    <dbReference type="NCBI Taxonomy" id="1420583"/>
    <lineage>
        <taxon>Bacteria</taxon>
        <taxon>Pseudomonadati</taxon>
        <taxon>Pseudomonadota</taxon>
        <taxon>Alphaproteobacteria</taxon>
        <taxon>Sphingomonadales</taxon>
        <taxon>Sphingomonadaceae</taxon>
        <taxon>Sphingobium</taxon>
    </lineage>
</organism>
<keyword evidence="3" id="KW-1185">Reference proteome</keyword>